<dbReference type="Proteomes" id="UP000063308">
    <property type="component" value="Chromosome"/>
</dbReference>
<sequence>MIPKPAAPFRHSALLLHCNTTASTAIRRKMKAVSPEKLCRRIVRPETFQNSAFPY</sequence>
<proteinExistence type="predicted"/>
<evidence type="ECO:0000313" key="2">
    <source>
        <dbReference type="Proteomes" id="UP000063308"/>
    </source>
</evidence>
<dbReference type="AlphaFoldDB" id="A0A0E4FQG7"/>
<name>A0A0E4FQG7_9BRAD</name>
<organism evidence="1 2">
    <name type="scientific">Bradyrhizobium diazoefficiens</name>
    <dbReference type="NCBI Taxonomy" id="1355477"/>
    <lineage>
        <taxon>Bacteria</taxon>
        <taxon>Pseudomonadati</taxon>
        <taxon>Pseudomonadota</taxon>
        <taxon>Alphaproteobacteria</taxon>
        <taxon>Hyphomicrobiales</taxon>
        <taxon>Nitrobacteraceae</taxon>
        <taxon>Bradyrhizobium</taxon>
    </lineage>
</organism>
<reference evidence="1 2" key="1">
    <citation type="submission" date="2014-11" db="EMBL/GenBank/DDBJ databases">
        <title>Symbiosis island explosion on the genome of extra-slow-growing strains of soybean bradyrhizobia with massive insertion sequences.</title>
        <authorList>
            <person name="Iida T."/>
            <person name="Minamisawa K."/>
        </authorList>
    </citation>
    <scope>NUCLEOTIDE SEQUENCE [LARGE SCALE GENOMIC DNA]</scope>
    <source>
        <strain evidence="1 2">NK6</strain>
    </source>
</reference>
<dbReference type="EMBL" id="AP014685">
    <property type="protein sequence ID" value="BAR53949.1"/>
    <property type="molecule type" value="Genomic_DNA"/>
</dbReference>
<gene>
    <name evidence="1" type="ORF">NK6_764</name>
</gene>
<accession>A0A0E4FQG7</accession>
<evidence type="ECO:0000313" key="1">
    <source>
        <dbReference type="EMBL" id="BAR53949.1"/>
    </source>
</evidence>
<protein>
    <submittedName>
        <fullName evidence="1">Uncharacterized protein</fullName>
    </submittedName>
</protein>